<accession>A0AAN7ZYT8</accession>
<comment type="caution">
    <text evidence="2">The sequence shown here is derived from an EMBL/GenBank/DDBJ whole genome shotgun (WGS) entry which is preliminary data.</text>
</comment>
<dbReference type="SUPFAM" id="SSF51735">
    <property type="entry name" value="NAD(P)-binding Rossmann-fold domains"/>
    <property type="match status" value="1"/>
</dbReference>
<gene>
    <name evidence="2" type="ORF">RI543_000927</name>
</gene>
<dbReference type="CDD" id="cd08249">
    <property type="entry name" value="enoyl_reductase_like"/>
    <property type="match status" value="1"/>
</dbReference>
<dbReference type="InterPro" id="IPR020843">
    <property type="entry name" value="ER"/>
</dbReference>
<dbReference type="Gene3D" id="3.90.180.10">
    <property type="entry name" value="Medium-chain alcohol dehydrogenases, catalytic domain"/>
    <property type="match status" value="1"/>
</dbReference>
<dbReference type="InterPro" id="IPR011032">
    <property type="entry name" value="GroES-like_sf"/>
</dbReference>
<dbReference type="AlphaFoldDB" id="A0AAN7ZYT8"/>
<name>A0AAN7ZYT8_9SACH</name>
<keyword evidence="3" id="KW-1185">Reference proteome</keyword>
<dbReference type="InterPro" id="IPR013149">
    <property type="entry name" value="ADH-like_C"/>
</dbReference>
<dbReference type="PANTHER" id="PTHR45348:SF2">
    <property type="entry name" value="ZINC-TYPE ALCOHOL DEHYDROGENASE-LIKE PROTEIN C2E1P3.01"/>
    <property type="match status" value="1"/>
</dbReference>
<dbReference type="Pfam" id="PF00107">
    <property type="entry name" value="ADH_zinc_N"/>
    <property type="match status" value="1"/>
</dbReference>
<dbReference type="GO" id="GO:0016651">
    <property type="term" value="F:oxidoreductase activity, acting on NAD(P)H"/>
    <property type="evidence" value="ECO:0007669"/>
    <property type="project" value="InterPro"/>
</dbReference>
<dbReference type="Gene3D" id="3.40.50.720">
    <property type="entry name" value="NAD(P)-binding Rossmann-like Domain"/>
    <property type="match status" value="1"/>
</dbReference>
<dbReference type="EMBL" id="JAWIZZ010000031">
    <property type="protein sequence ID" value="KAK5781741.1"/>
    <property type="molecule type" value="Genomic_DNA"/>
</dbReference>
<dbReference type="PANTHER" id="PTHR45348">
    <property type="entry name" value="HYPOTHETICAL OXIDOREDUCTASE (EUROFUNG)"/>
    <property type="match status" value="1"/>
</dbReference>
<dbReference type="InterPro" id="IPR036291">
    <property type="entry name" value="NAD(P)-bd_dom_sf"/>
</dbReference>
<feature type="domain" description="Enoyl reductase (ER)" evidence="1">
    <location>
        <begin position="5"/>
        <end position="340"/>
    </location>
</feature>
<dbReference type="InterPro" id="IPR047122">
    <property type="entry name" value="Trans-enoyl_RdTase-like"/>
</dbReference>
<dbReference type="Proteomes" id="UP001306508">
    <property type="component" value="Unassembled WGS sequence"/>
</dbReference>
<evidence type="ECO:0000259" key="1">
    <source>
        <dbReference type="SMART" id="SM00829"/>
    </source>
</evidence>
<protein>
    <recommendedName>
        <fullName evidence="1">Enoyl reductase (ER) domain-containing protein</fullName>
    </recommendedName>
</protein>
<proteinExistence type="predicted"/>
<reference evidence="3" key="1">
    <citation type="submission" date="2023-07" db="EMBL/GenBank/DDBJ databases">
        <title>A draft genome of Kazachstania heterogenica Y-27499.</title>
        <authorList>
            <person name="Donic C."/>
            <person name="Kralova J.S."/>
            <person name="Fidel L."/>
            <person name="Ben-Dor S."/>
            <person name="Jung S."/>
        </authorList>
    </citation>
    <scope>NUCLEOTIDE SEQUENCE [LARGE SCALE GENOMIC DNA]</scope>
    <source>
        <strain evidence="3">Y27499</strain>
    </source>
</reference>
<sequence length="398" mass="44377">MFFTGIPESMEAVIIKDNKPVIDKSVRVPLLDDGFILIKVLSVAANPMEWKHIEYHMGPDGSVLGSDVAGIVVAIGSGIPSDEFKIGDCVCSFVHGSSVRMPGNGAFAEYCAIDANIAFKLPQDFLTKNVPSFPSNEKYIRIPEGPVNSIESAATMPVALITAGAILIHELRLKLIWEPKQPQIDSPILIWGGATSVGQILIQMIKKLNAFSKIIVVASKKHNQTLSKFGADSIYDYHDADILTKIRSNHKDIRYIIDVVSNEDTINQVYKCAPADSPTTIIQLEYLNIEQVDPQVRRDDVKIIGTLIYLISGYDVRLGEYYFPANPQFRKDLIRYIKFINPKLIDGQIHHIPMKLYNHGLNDIPLFTNMIKNGETYGYKLVTSLQNDPDDKKEMSAD</sequence>
<dbReference type="SUPFAM" id="SSF50129">
    <property type="entry name" value="GroES-like"/>
    <property type="match status" value="1"/>
</dbReference>
<evidence type="ECO:0000313" key="2">
    <source>
        <dbReference type="EMBL" id="KAK5781741.1"/>
    </source>
</evidence>
<dbReference type="InterPro" id="IPR013154">
    <property type="entry name" value="ADH-like_N"/>
</dbReference>
<organism evidence="2 3">
    <name type="scientific">Arxiozyma heterogenica</name>
    <dbReference type="NCBI Taxonomy" id="278026"/>
    <lineage>
        <taxon>Eukaryota</taxon>
        <taxon>Fungi</taxon>
        <taxon>Dikarya</taxon>
        <taxon>Ascomycota</taxon>
        <taxon>Saccharomycotina</taxon>
        <taxon>Saccharomycetes</taxon>
        <taxon>Saccharomycetales</taxon>
        <taxon>Saccharomycetaceae</taxon>
        <taxon>Arxiozyma</taxon>
    </lineage>
</organism>
<dbReference type="SMART" id="SM00829">
    <property type="entry name" value="PKS_ER"/>
    <property type="match status" value="1"/>
</dbReference>
<evidence type="ECO:0000313" key="3">
    <source>
        <dbReference type="Proteomes" id="UP001306508"/>
    </source>
</evidence>
<dbReference type="Pfam" id="PF08240">
    <property type="entry name" value="ADH_N"/>
    <property type="match status" value="1"/>
</dbReference>